<dbReference type="InterPro" id="IPR002347">
    <property type="entry name" value="SDR_fam"/>
</dbReference>
<organism evidence="2 3">
    <name type="scientific">Stutzerimonas xanthomarina</name>
    <dbReference type="NCBI Taxonomy" id="271420"/>
    <lineage>
        <taxon>Bacteria</taxon>
        <taxon>Pseudomonadati</taxon>
        <taxon>Pseudomonadota</taxon>
        <taxon>Gammaproteobacteria</taxon>
        <taxon>Pseudomonadales</taxon>
        <taxon>Pseudomonadaceae</taxon>
        <taxon>Stutzerimonas</taxon>
    </lineage>
</organism>
<dbReference type="SUPFAM" id="SSF51735">
    <property type="entry name" value="NAD(P)-binding Rossmann-fold domains"/>
    <property type="match status" value="1"/>
</dbReference>
<dbReference type="AlphaFoldDB" id="A0A3R8UDE1"/>
<reference evidence="2 3" key="1">
    <citation type="submission" date="2018-10" db="EMBL/GenBank/DDBJ databases">
        <title>Transmission dynamics of multidrug resistant bacteria on intensive care unit surfaces.</title>
        <authorList>
            <person name="D'Souza A.W."/>
            <person name="Potter R.F."/>
            <person name="Wallace M."/>
            <person name="Shupe A."/>
            <person name="Patel S."/>
            <person name="Sun S."/>
            <person name="Gul D."/>
            <person name="Kwon J.H."/>
            <person name="Andleeb S."/>
            <person name="Burnham C.-A.D."/>
            <person name="Dantas G."/>
        </authorList>
    </citation>
    <scope>NUCLEOTIDE SEQUENCE [LARGE SCALE GENOMIC DNA]</scope>
    <source>
        <strain evidence="2 3">PX_177</strain>
    </source>
</reference>
<dbReference type="PANTHER" id="PTHR42879:SF6">
    <property type="entry name" value="NADPH-DEPENDENT REDUCTASE BACG"/>
    <property type="match status" value="1"/>
</dbReference>
<dbReference type="EMBL" id="RHQL01000002">
    <property type="protein sequence ID" value="RRV13489.1"/>
    <property type="molecule type" value="Genomic_DNA"/>
</dbReference>
<dbReference type="Pfam" id="PF13561">
    <property type="entry name" value="adh_short_C2"/>
    <property type="match status" value="1"/>
</dbReference>
<accession>A0A3R8UDE1</accession>
<name>A0A3R8UDE1_9GAMM</name>
<sequence>MDFGIAGKVAFVSGGTKGVGRKVSEMLASEGCKVVVVARGQQAIDETVGAIREKGGSAVGVSADLTKKQSIFQALEAGCQAFGSMPDIAINSVHGPGSGNLMDVTPEQFEQTFQEITLSAVHLAQAVLPHMKEKGWGRFISINSGAAKEPPKDLKHLLANTVRSSVVTLNKSLANEFGPYGITVNTIGTGYIGSERMYDYLAKVAAERGISVEQQLSESCSQIPAGRPGRPEEMAAMIAFLCSDQASYVTGLFIPVDGGIHQSAW</sequence>
<evidence type="ECO:0000313" key="3">
    <source>
        <dbReference type="Proteomes" id="UP000276506"/>
    </source>
</evidence>
<dbReference type="RefSeq" id="WP_125876855.1">
    <property type="nucleotide sequence ID" value="NZ_RHQL01000002.1"/>
</dbReference>
<dbReference type="CDD" id="cd05344">
    <property type="entry name" value="BKR_like_SDR_like"/>
    <property type="match status" value="1"/>
</dbReference>
<protein>
    <submittedName>
        <fullName evidence="2">SDR family oxidoreductase</fullName>
    </submittedName>
</protein>
<proteinExistence type="inferred from homology"/>
<dbReference type="Gene3D" id="3.40.50.720">
    <property type="entry name" value="NAD(P)-binding Rossmann-like Domain"/>
    <property type="match status" value="1"/>
</dbReference>
<dbReference type="Proteomes" id="UP000276506">
    <property type="component" value="Unassembled WGS sequence"/>
</dbReference>
<dbReference type="InterPro" id="IPR036291">
    <property type="entry name" value="NAD(P)-bd_dom_sf"/>
</dbReference>
<dbReference type="PANTHER" id="PTHR42879">
    <property type="entry name" value="3-OXOACYL-(ACYL-CARRIER-PROTEIN) REDUCTASE"/>
    <property type="match status" value="1"/>
</dbReference>
<evidence type="ECO:0000313" key="2">
    <source>
        <dbReference type="EMBL" id="RRV13489.1"/>
    </source>
</evidence>
<comment type="caution">
    <text evidence="2">The sequence shown here is derived from an EMBL/GenBank/DDBJ whole genome shotgun (WGS) entry which is preliminary data.</text>
</comment>
<dbReference type="PRINTS" id="PR00081">
    <property type="entry name" value="GDHRDH"/>
</dbReference>
<dbReference type="InterPro" id="IPR050259">
    <property type="entry name" value="SDR"/>
</dbReference>
<evidence type="ECO:0000256" key="1">
    <source>
        <dbReference type="ARBA" id="ARBA00006484"/>
    </source>
</evidence>
<gene>
    <name evidence="2" type="ORF">EGJ28_07740</name>
</gene>
<comment type="similarity">
    <text evidence="1">Belongs to the short-chain dehydrogenases/reductases (SDR) family.</text>
</comment>